<organism evidence="3 5">
    <name type="scientific">Pyrenophora tritici-repentis</name>
    <dbReference type="NCBI Taxonomy" id="45151"/>
    <lineage>
        <taxon>Eukaryota</taxon>
        <taxon>Fungi</taxon>
        <taxon>Dikarya</taxon>
        <taxon>Ascomycota</taxon>
        <taxon>Pezizomycotina</taxon>
        <taxon>Dothideomycetes</taxon>
        <taxon>Pleosporomycetidae</taxon>
        <taxon>Pleosporales</taxon>
        <taxon>Pleosporineae</taxon>
        <taxon>Pleosporaceae</taxon>
        <taxon>Pyrenophora</taxon>
    </lineage>
</organism>
<gene>
    <name evidence="3" type="ORF">Ptr86124_000454</name>
    <name evidence="2" type="ORF">PtrM4_004910</name>
</gene>
<proteinExistence type="predicted"/>
<reference evidence="2 4" key="1">
    <citation type="journal article" date="2018" name="BMC Genomics">
        <title>Comparative genomics of the wheat fungal pathogen Pyrenophora tritici-repentis reveals chromosomal variations and genome plasticity.</title>
        <authorList>
            <person name="Moolhuijzen P."/>
            <person name="See P.T."/>
            <person name="Hane J.K."/>
            <person name="Shi G."/>
            <person name="Liu Z."/>
            <person name="Oliver R.P."/>
            <person name="Moffat C.S."/>
        </authorList>
    </citation>
    <scope>NUCLEOTIDE SEQUENCE [LARGE SCALE GENOMIC DNA]</scope>
    <source>
        <strain evidence="2">M4</strain>
    </source>
</reference>
<evidence type="ECO:0000313" key="2">
    <source>
        <dbReference type="EMBL" id="KAF7576251.1"/>
    </source>
</evidence>
<feature type="region of interest" description="Disordered" evidence="1">
    <location>
        <begin position="216"/>
        <end position="244"/>
    </location>
</feature>
<sequence>MVPQIPATTANPIATAAAEKQEPKKPITTVLFALPKTTYEEANGAEGTDDTLAYLKVQQELLRYLGTKAADALSARQAYKWTENISPNKHPRARDALRLCYYMRSQTFDTYADIKNGFINLYVVNQVTNLRGSDKDMLYWRQSISTNEIIQRGPPAGRASTGVLQGNAAVIELMSRVHRFADLPDPHGPARTANDARLMGGNIQEMLEEMDEINAEGYEEEDEDEEEEDDGEEHEGAEPAQNSLTMHIARAEVNLHRLLASEPYDADAVAAALMRMEELNQQLHTE</sequence>
<dbReference type="EMBL" id="NRDI02000001">
    <property type="protein sequence ID" value="KAI1520086.1"/>
    <property type="molecule type" value="Genomic_DNA"/>
</dbReference>
<evidence type="ECO:0000313" key="4">
    <source>
        <dbReference type="Proteomes" id="UP000245464"/>
    </source>
</evidence>
<name>A0A2W1HMU5_9PLEO</name>
<evidence type="ECO:0000313" key="5">
    <source>
        <dbReference type="Proteomes" id="UP000249757"/>
    </source>
</evidence>
<dbReference type="OMA" id="YWTENIA"/>
<dbReference type="Proteomes" id="UP000245464">
    <property type="component" value="Chromosome 1"/>
</dbReference>
<keyword evidence="5" id="KW-1185">Reference proteome</keyword>
<dbReference type="EMBL" id="NQIK02000001">
    <property type="protein sequence ID" value="KAF7576251.1"/>
    <property type="molecule type" value="Genomic_DNA"/>
</dbReference>
<evidence type="ECO:0000256" key="1">
    <source>
        <dbReference type="SAM" id="MobiDB-lite"/>
    </source>
</evidence>
<protein>
    <submittedName>
        <fullName evidence="2">Metal-resist multi-domain protein</fullName>
    </submittedName>
</protein>
<dbReference type="Proteomes" id="UP000249757">
    <property type="component" value="Unassembled WGS sequence"/>
</dbReference>
<dbReference type="OrthoDB" id="3770722at2759"/>
<dbReference type="AlphaFoldDB" id="A0A2W1HMU5"/>
<evidence type="ECO:0000313" key="3">
    <source>
        <dbReference type="EMBL" id="KAI1520086.1"/>
    </source>
</evidence>
<comment type="caution">
    <text evidence="3">The sequence shown here is derived from an EMBL/GenBank/DDBJ whole genome shotgun (WGS) entry which is preliminary data.</text>
</comment>
<reference evidence="5" key="4">
    <citation type="journal article" date="2022" name="Microb. Genom.">
        <title>A global pangenome for the wheat fungal pathogen Pyrenophora tritici-repentis and prediction of effector protein structural homology.</title>
        <authorList>
            <person name="Moolhuijzen P.M."/>
            <person name="See P.T."/>
            <person name="Shi G."/>
            <person name="Powell H.R."/>
            <person name="Cockram J."/>
            <person name="Jorgensen L.N."/>
            <person name="Benslimane H."/>
            <person name="Strelkov S.E."/>
            <person name="Turner J."/>
            <person name="Liu Z."/>
            <person name="Moffat C.S."/>
        </authorList>
    </citation>
    <scope>NUCLEOTIDE SEQUENCE [LARGE SCALE GENOMIC DNA]</scope>
</reference>
<feature type="compositionally biased region" description="Acidic residues" evidence="1">
    <location>
        <begin position="216"/>
        <end position="235"/>
    </location>
</feature>
<accession>A0A2W1HMU5</accession>
<reference evidence="3" key="2">
    <citation type="submission" date="2021-05" db="EMBL/GenBank/DDBJ databases">
        <authorList>
            <person name="Moolhuijzen P.M."/>
            <person name="Moffat C.S."/>
        </authorList>
    </citation>
    <scope>NUCLEOTIDE SEQUENCE</scope>
    <source>
        <strain evidence="3">86-124</strain>
    </source>
</reference>
<reference evidence="3" key="3">
    <citation type="journal article" date="2022" name="bioRxiv">
        <title>A global pangenome for the wheat fungal pathogen Pyrenophora tritici-repentis and prediction of effector protein structural homology.</title>
        <authorList>
            <person name="Moolhuijzen P."/>
            <person name="See P.T."/>
            <person name="Shi G."/>
            <person name="Powell H.R."/>
            <person name="Cockram J."/>
            <person name="Jorgensen L.N."/>
            <person name="Benslimane H."/>
            <person name="Strelkov S.E."/>
            <person name="Turner J."/>
            <person name="Liu Z."/>
            <person name="Moffat C.S."/>
        </authorList>
    </citation>
    <scope>NUCLEOTIDE SEQUENCE</scope>
    <source>
        <strain evidence="3">86-124</strain>
    </source>
</reference>